<evidence type="ECO:0000313" key="3">
    <source>
        <dbReference type="EMBL" id="KYC47253.1"/>
    </source>
</evidence>
<protein>
    <submittedName>
        <fullName evidence="3">Thioredoxin</fullName>
    </submittedName>
</protein>
<accession>A0A150IQJ8</accession>
<feature type="domain" description="Thioredoxin" evidence="1">
    <location>
        <begin position="116"/>
        <end position="188"/>
    </location>
</feature>
<dbReference type="InterPro" id="IPR038297">
    <property type="entry name" value="CcmH/CycL/NrfF/Ccl2_sf"/>
</dbReference>
<dbReference type="Gene3D" id="1.10.8.640">
    <property type="entry name" value="Cytochrome C biogenesis protein"/>
    <property type="match status" value="1"/>
</dbReference>
<gene>
    <name evidence="2" type="ORF">APG10_01072</name>
    <name evidence="3" type="ORF">APG11_01296</name>
    <name evidence="4" type="ORF">APG12_00875</name>
</gene>
<dbReference type="PROSITE" id="PS51257">
    <property type="entry name" value="PROKAR_LIPOPROTEIN"/>
    <property type="match status" value="1"/>
</dbReference>
<evidence type="ECO:0000313" key="5">
    <source>
        <dbReference type="Proteomes" id="UP000091929"/>
    </source>
</evidence>
<dbReference type="AlphaFoldDB" id="A0A150IQJ8"/>
<proteinExistence type="predicted"/>
<dbReference type="Gene3D" id="3.40.30.10">
    <property type="entry name" value="Glutaredoxin"/>
    <property type="match status" value="1"/>
</dbReference>
<dbReference type="EMBL" id="LNJC01000015">
    <property type="protein sequence ID" value="KYC50347.1"/>
    <property type="molecule type" value="Genomic_DNA"/>
</dbReference>
<dbReference type="Proteomes" id="UP000092401">
    <property type="component" value="Unassembled WGS sequence"/>
</dbReference>
<dbReference type="EMBL" id="LNGE01000026">
    <property type="protein sequence ID" value="KYC45211.1"/>
    <property type="molecule type" value="Genomic_DNA"/>
</dbReference>
<comment type="caution">
    <text evidence="3">The sequence shown here is derived from an EMBL/GenBank/DDBJ whole genome shotgun (WGS) entry which is preliminary data.</text>
</comment>
<accession>A0A150IJL9</accession>
<dbReference type="Proteomes" id="UP000091929">
    <property type="component" value="Unassembled WGS sequence"/>
</dbReference>
<accession>A0A150IZF3</accession>
<evidence type="ECO:0000313" key="4">
    <source>
        <dbReference type="EMBL" id="KYC50347.1"/>
    </source>
</evidence>
<dbReference type="CDD" id="cd02947">
    <property type="entry name" value="TRX_family"/>
    <property type="match status" value="1"/>
</dbReference>
<dbReference type="InterPro" id="IPR036249">
    <property type="entry name" value="Thioredoxin-like_sf"/>
</dbReference>
<dbReference type="SUPFAM" id="SSF52833">
    <property type="entry name" value="Thioredoxin-like"/>
    <property type="match status" value="1"/>
</dbReference>
<evidence type="ECO:0000259" key="1">
    <source>
        <dbReference type="Pfam" id="PF00085"/>
    </source>
</evidence>
<dbReference type="InterPro" id="IPR013766">
    <property type="entry name" value="Thioredoxin_domain"/>
</dbReference>
<dbReference type="EMBL" id="LNGF01000028">
    <property type="protein sequence ID" value="KYC47253.1"/>
    <property type="molecule type" value="Genomic_DNA"/>
</dbReference>
<evidence type="ECO:0000313" key="2">
    <source>
        <dbReference type="EMBL" id="KYC45211.1"/>
    </source>
</evidence>
<sequence length="214" mass="24503">MIKLKKLLVIIIGAIILFAGCTSQPNTNTNNNTNNQNNGTQTRTLYEQIEAEAICPCSTLFNLKDCKKYFSDCQYTPIIDATIQNMISEGKTKDEILKAVDQYNIGIIEGKLNDFRKSQNENRVIVLYFKSTLCEICHEKEPVLNEIKEKYKGKVDIYEFDRINDGVLFDYFVVDRIPSIIFFDGKTRLNEVPFNNISVDGISSLLDFTLDKKK</sequence>
<dbReference type="Pfam" id="PF00085">
    <property type="entry name" value="Thioredoxin"/>
    <property type="match status" value="1"/>
</dbReference>
<dbReference type="Proteomes" id="UP000092403">
    <property type="component" value="Unassembled WGS sequence"/>
</dbReference>
<reference evidence="5 6" key="1">
    <citation type="journal article" date="2016" name="ISME J.">
        <title>Chasing the elusive Euryarchaeota class WSA2: genomes reveal a uniquely fastidious methyl-reducing methanogen.</title>
        <authorList>
            <person name="Nobu M.K."/>
            <person name="Narihiro T."/>
            <person name="Kuroda K."/>
            <person name="Mei R."/>
            <person name="Liu W.T."/>
        </authorList>
    </citation>
    <scope>NUCLEOTIDE SEQUENCE [LARGE SCALE GENOMIC DNA]</scope>
    <source>
        <strain evidence="2">B03fssc0709_Meth_Bin005</strain>
        <strain evidence="3">B15fssc0709_Meth_Bin003</strain>
        <strain evidence="4">BMIXfssc0709_Meth_Bin006</strain>
    </source>
</reference>
<evidence type="ECO:0000313" key="6">
    <source>
        <dbReference type="Proteomes" id="UP000092401"/>
    </source>
</evidence>
<name>A0A150IQJ8_9EURY</name>
<organism evidence="3 5">
    <name type="scientific">Candidatus Methanofastidiosum methylothiophilum</name>
    <dbReference type="NCBI Taxonomy" id="1705564"/>
    <lineage>
        <taxon>Archaea</taxon>
        <taxon>Methanobacteriati</taxon>
        <taxon>Methanobacteriota</taxon>
        <taxon>Stenosarchaea group</taxon>
        <taxon>Candidatus Methanofastidiosia</taxon>
        <taxon>Candidatus Methanofastidiosales</taxon>
        <taxon>Candidatus Methanofastidiosaceae</taxon>
        <taxon>Candidatus Methanofastidiosum</taxon>
    </lineage>
</organism>